<gene>
    <name evidence="1" type="ORF">LMG27952_05925</name>
</gene>
<protein>
    <recommendedName>
        <fullName evidence="3">PAAR motif-containing protein</fullName>
    </recommendedName>
</protein>
<evidence type="ECO:0008006" key="3">
    <source>
        <dbReference type="Google" id="ProtNLM"/>
    </source>
</evidence>
<evidence type="ECO:0000313" key="1">
    <source>
        <dbReference type="EMBL" id="CAD6555810.1"/>
    </source>
</evidence>
<dbReference type="CDD" id="cd14744">
    <property type="entry name" value="PAAR_CT_2"/>
    <property type="match status" value="1"/>
</dbReference>
<sequence>MFDRLVADYDRTTTGGLVIGRSNYFNEEGRMYARKENHATCGICKGGWPIYGTASDWMDEGLPLVKDLDRVLCPCGKNFVLAAGNSNALYSESKREAQTETRETSRRTDTYDEQFMLRDAKGSPLAGTYYTVRMPSGELRHGVTDLQGRTERYETKDAQSIRIYLGHKQES</sequence>
<name>A0ABM8P402_9BURK</name>
<reference evidence="1 2" key="1">
    <citation type="submission" date="2020-10" db="EMBL/GenBank/DDBJ databases">
        <authorList>
            <person name="Peeters C."/>
        </authorList>
    </citation>
    <scope>NUCLEOTIDE SEQUENCE [LARGE SCALE GENOMIC DNA]</scope>
    <source>
        <strain evidence="1 2">LMG 27952</strain>
    </source>
</reference>
<dbReference type="Proteomes" id="UP000656319">
    <property type="component" value="Unassembled WGS sequence"/>
</dbReference>
<organism evidence="1 2">
    <name type="scientific">Paraburkholderia hiiakae</name>
    <dbReference type="NCBI Taxonomy" id="1081782"/>
    <lineage>
        <taxon>Bacteria</taxon>
        <taxon>Pseudomonadati</taxon>
        <taxon>Pseudomonadota</taxon>
        <taxon>Betaproteobacteria</taxon>
        <taxon>Burkholderiales</taxon>
        <taxon>Burkholderiaceae</taxon>
        <taxon>Paraburkholderia</taxon>
    </lineage>
</organism>
<proteinExistence type="predicted"/>
<comment type="caution">
    <text evidence="1">The sequence shown here is derived from an EMBL/GenBank/DDBJ whole genome shotgun (WGS) entry which is preliminary data.</text>
</comment>
<dbReference type="RefSeq" id="WP_201699453.1">
    <property type="nucleotide sequence ID" value="NZ_CAJHCQ010000019.1"/>
</dbReference>
<evidence type="ECO:0000313" key="2">
    <source>
        <dbReference type="Proteomes" id="UP000656319"/>
    </source>
</evidence>
<keyword evidence="2" id="KW-1185">Reference proteome</keyword>
<accession>A0ABM8P402</accession>
<dbReference type="EMBL" id="CAJHCQ010000019">
    <property type="protein sequence ID" value="CAD6555810.1"/>
    <property type="molecule type" value="Genomic_DNA"/>
</dbReference>